<keyword evidence="2" id="KW-0547">Nucleotide-binding</keyword>
<dbReference type="InterPro" id="IPR027417">
    <property type="entry name" value="P-loop_NTPase"/>
</dbReference>
<evidence type="ECO:0008006" key="5">
    <source>
        <dbReference type="Google" id="ProtNLM"/>
    </source>
</evidence>
<dbReference type="GO" id="GO:0005525">
    <property type="term" value="F:GTP binding"/>
    <property type="evidence" value="ECO:0007669"/>
    <property type="project" value="InterPro"/>
</dbReference>
<dbReference type="OrthoDB" id="6475378at2759"/>
<proteinExistence type="inferred from homology"/>
<sequence>MELINPTSVFNADIFSSVLVMSQVDVKVVLLGSSGCGKTSLVERFLHDRFEERYMPTIGAAFGAKRVKALGKILKLGIWDTAGQERYKAMSRIYYRGAKAAIVCYDLTDADSFREAQFWAQELLKQEDACKIYLCGTKADLTRGPEGGRNRRVDFYAPTDFTDDVNAGKRRKPHDSEELFQAIADDFISNPVNEPIVQELPSIHVGKDQPRPSGTWSSVCCSY</sequence>
<dbReference type="InterPro" id="IPR005225">
    <property type="entry name" value="Small_GTP-bd"/>
</dbReference>
<reference evidence="3" key="1">
    <citation type="submission" date="2020-11" db="EMBL/GenBank/DDBJ databases">
        <authorList>
            <person name="Tran Van P."/>
        </authorList>
    </citation>
    <scope>NUCLEOTIDE SEQUENCE</scope>
</reference>
<dbReference type="SMART" id="SM00174">
    <property type="entry name" value="RHO"/>
    <property type="match status" value="1"/>
</dbReference>
<dbReference type="EMBL" id="CAJPEX010000187">
    <property type="protein sequence ID" value="CAG0914069.1"/>
    <property type="molecule type" value="Genomic_DNA"/>
</dbReference>
<dbReference type="SMART" id="SM00173">
    <property type="entry name" value="RAS"/>
    <property type="match status" value="1"/>
</dbReference>
<dbReference type="FunFam" id="3.40.50.300:FF:001447">
    <property type="entry name" value="Ras-related protein Rab-1B"/>
    <property type="match status" value="1"/>
</dbReference>
<dbReference type="Proteomes" id="UP000678499">
    <property type="component" value="Unassembled WGS sequence"/>
</dbReference>
<dbReference type="InterPro" id="IPR001806">
    <property type="entry name" value="Small_GTPase"/>
</dbReference>
<dbReference type="SUPFAM" id="SSF52540">
    <property type="entry name" value="P-loop containing nucleoside triphosphate hydrolases"/>
    <property type="match status" value="1"/>
</dbReference>
<accession>A0A7R9BG13</accession>
<dbReference type="PANTHER" id="PTHR47978">
    <property type="match status" value="1"/>
</dbReference>
<keyword evidence="4" id="KW-1185">Reference proteome</keyword>
<gene>
    <name evidence="3" type="ORF">NMOB1V02_LOCUS1780</name>
</gene>
<evidence type="ECO:0000313" key="4">
    <source>
        <dbReference type="Proteomes" id="UP000678499"/>
    </source>
</evidence>
<dbReference type="AlphaFoldDB" id="A0A7R9BG13"/>
<protein>
    <recommendedName>
        <fullName evidence="5">Ras-related protein Rab-24</fullName>
    </recommendedName>
</protein>
<dbReference type="EMBL" id="OA882224">
    <property type="protein sequence ID" value="CAD7273917.1"/>
    <property type="molecule type" value="Genomic_DNA"/>
</dbReference>
<dbReference type="SMART" id="SM00176">
    <property type="entry name" value="RAN"/>
    <property type="match status" value="1"/>
</dbReference>
<dbReference type="Gene3D" id="3.40.50.300">
    <property type="entry name" value="P-loop containing nucleotide triphosphate hydrolases"/>
    <property type="match status" value="1"/>
</dbReference>
<evidence type="ECO:0000313" key="3">
    <source>
        <dbReference type="EMBL" id="CAD7273917.1"/>
    </source>
</evidence>
<dbReference type="NCBIfam" id="TIGR00231">
    <property type="entry name" value="small_GTP"/>
    <property type="match status" value="1"/>
</dbReference>
<dbReference type="SMART" id="SM00175">
    <property type="entry name" value="RAB"/>
    <property type="match status" value="1"/>
</dbReference>
<dbReference type="PROSITE" id="PS51421">
    <property type="entry name" value="RAS"/>
    <property type="match status" value="1"/>
</dbReference>
<evidence type="ECO:0000256" key="2">
    <source>
        <dbReference type="ARBA" id="ARBA00022741"/>
    </source>
</evidence>
<evidence type="ECO:0000256" key="1">
    <source>
        <dbReference type="ARBA" id="ARBA00006270"/>
    </source>
</evidence>
<dbReference type="PROSITE" id="PS51419">
    <property type="entry name" value="RAB"/>
    <property type="match status" value="1"/>
</dbReference>
<dbReference type="Pfam" id="PF00071">
    <property type="entry name" value="Ras"/>
    <property type="match status" value="1"/>
</dbReference>
<comment type="similarity">
    <text evidence="1">Belongs to the small GTPase superfamily. Rab family.</text>
</comment>
<organism evidence="3">
    <name type="scientific">Notodromas monacha</name>
    <dbReference type="NCBI Taxonomy" id="399045"/>
    <lineage>
        <taxon>Eukaryota</taxon>
        <taxon>Metazoa</taxon>
        <taxon>Ecdysozoa</taxon>
        <taxon>Arthropoda</taxon>
        <taxon>Crustacea</taxon>
        <taxon>Oligostraca</taxon>
        <taxon>Ostracoda</taxon>
        <taxon>Podocopa</taxon>
        <taxon>Podocopida</taxon>
        <taxon>Cypridocopina</taxon>
        <taxon>Cypridoidea</taxon>
        <taxon>Cyprididae</taxon>
        <taxon>Notodromas</taxon>
    </lineage>
</organism>
<dbReference type="GO" id="GO:0003924">
    <property type="term" value="F:GTPase activity"/>
    <property type="evidence" value="ECO:0007669"/>
    <property type="project" value="InterPro"/>
</dbReference>
<dbReference type="PRINTS" id="PR00449">
    <property type="entry name" value="RASTRNSFRMNG"/>
</dbReference>
<name>A0A7R9BG13_9CRUS</name>